<keyword evidence="3 4" id="KW-0546">Nucleotide metabolism</keyword>
<dbReference type="GO" id="GO:0009117">
    <property type="term" value="P:nucleotide metabolic process"/>
    <property type="evidence" value="ECO:0007669"/>
    <property type="project" value="UniProtKB-KW"/>
</dbReference>
<comment type="similarity">
    <text evidence="4">Belongs to the Maf family. YhdE subfamily.</text>
</comment>
<feature type="site" description="Important for substrate specificity" evidence="4">
    <location>
        <position position="80"/>
    </location>
</feature>
<comment type="caution">
    <text evidence="4">Lacks conserved residue(s) required for the propagation of feature annotation.</text>
</comment>
<protein>
    <recommendedName>
        <fullName evidence="4">dTTP/UTP pyrophosphatase</fullName>
        <shortName evidence="4">dTTPase/UTPase</shortName>
        <ecNumber evidence="4">3.6.1.9</ecNumber>
    </recommendedName>
    <alternativeName>
        <fullName evidence="4">Nucleoside triphosphate pyrophosphatase</fullName>
    </alternativeName>
    <alternativeName>
        <fullName evidence="4">Nucleotide pyrophosphatase</fullName>
        <shortName evidence="4">Nucleotide PPase</shortName>
    </alternativeName>
</protein>
<keyword evidence="4" id="KW-0963">Cytoplasm</keyword>
<dbReference type="InterPro" id="IPR029001">
    <property type="entry name" value="ITPase-like_fam"/>
</dbReference>
<dbReference type="PIRSF" id="PIRSF006305">
    <property type="entry name" value="Maf"/>
    <property type="match status" value="1"/>
</dbReference>
<reference evidence="5 6" key="1">
    <citation type="submission" date="2014-05" db="EMBL/GenBank/DDBJ databases">
        <title>Draft Genome Sequence of Nitratireductor basaltis Strain UMTGB225, A Marine Bacterium Isolated from Green Barrel Tunicate.</title>
        <authorList>
            <person name="Gan H.Y."/>
        </authorList>
    </citation>
    <scope>NUCLEOTIDE SEQUENCE [LARGE SCALE GENOMIC DNA]</scope>
    <source>
        <strain evidence="5 6">UMTGB225</strain>
    </source>
</reference>
<dbReference type="NCBIfam" id="NF002401">
    <property type="entry name" value="PRK01441.1"/>
    <property type="match status" value="1"/>
</dbReference>
<dbReference type="NCBIfam" id="TIGR00172">
    <property type="entry name" value="maf"/>
    <property type="match status" value="1"/>
</dbReference>
<feature type="active site" description="Proton acceptor" evidence="4">
    <location>
        <position position="79"/>
    </location>
</feature>
<comment type="function">
    <text evidence="4">Nucleoside triphosphate pyrophosphatase that hydrolyzes dTTP and UTP. May have a dual role in cell division arrest and in preventing the incorporation of modified nucleotides into cellular nucleic acids.</text>
</comment>
<dbReference type="STRING" id="472175.EL18_02135"/>
<sequence length="215" mass="23634">MSAKKKLVLASASPRRVELLQQAGIEPDRLLPANIDETPIKAEHPRSLAKRLSRAKAEKAMERLRKDGEAADSFLLAADTVVSVGRRILPKAETLDDASNCLRLLSGRSHRVFTGISVFTPEGKLRQRLVESRVRFKRLSRQELEHYLASGEWRGKAGGYAIQGIAGSFIVKLVGSYTNVVGLPLYETTALLGGEGFDVSPRWVQQADEDALPES</sequence>
<keyword evidence="6" id="KW-1185">Reference proteome</keyword>
<evidence type="ECO:0000313" key="5">
    <source>
        <dbReference type="EMBL" id="KFB11092.1"/>
    </source>
</evidence>
<dbReference type="PATRIC" id="fig|472175.3.peg.2123"/>
<evidence type="ECO:0000256" key="2">
    <source>
        <dbReference type="ARBA" id="ARBA00022801"/>
    </source>
</evidence>
<feature type="site" description="Important for substrate specificity" evidence="4">
    <location>
        <position position="163"/>
    </location>
</feature>
<dbReference type="Pfam" id="PF02545">
    <property type="entry name" value="Maf"/>
    <property type="match status" value="1"/>
</dbReference>
<comment type="catalytic activity">
    <reaction evidence="4">
        <text>UTP + H2O = UMP + diphosphate + H(+)</text>
        <dbReference type="Rhea" id="RHEA:29395"/>
        <dbReference type="ChEBI" id="CHEBI:15377"/>
        <dbReference type="ChEBI" id="CHEBI:15378"/>
        <dbReference type="ChEBI" id="CHEBI:33019"/>
        <dbReference type="ChEBI" id="CHEBI:46398"/>
        <dbReference type="ChEBI" id="CHEBI:57865"/>
        <dbReference type="EC" id="3.6.1.9"/>
    </reaction>
</comment>
<gene>
    <name evidence="5" type="ORF">EL18_02135</name>
</gene>
<dbReference type="OrthoDB" id="9807767at2"/>
<dbReference type="AlphaFoldDB" id="A0A084UDQ6"/>
<evidence type="ECO:0000313" key="6">
    <source>
        <dbReference type="Proteomes" id="UP000053675"/>
    </source>
</evidence>
<dbReference type="PANTHER" id="PTHR43213">
    <property type="entry name" value="BIFUNCTIONAL DTTP/UTP PYROPHOSPHATASE/METHYLTRANSFERASE PROTEIN-RELATED"/>
    <property type="match status" value="1"/>
</dbReference>
<dbReference type="eggNOG" id="COG0424">
    <property type="taxonomic scope" value="Bacteria"/>
</dbReference>
<dbReference type="Gene3D" id="3.90.950.10">
    <property type="match status" value="1"/>
</dbReference>
<evidence type="ECO:0000256" key="1">
    <source>
        <dbReference type="ARBA" id="ARBA00001968"/>
    </source>
</evidence>
<dbReference type="GO" id="GO:0005737">
    <property type="term" value="C:cytoplasm"/>
    <property type="evidence" value="ECO:0007669"/>
    <property type="project" value="UniProtKB-SubCell"/>
</dbReference>
<comment type="catalytic activity">
    <reaction evidence="4">
        <text>dTTP + H2O = dTMP + diphosphate + H(+)</text>
        <dbReference type="Rhea" id="RHEA:28534"/>
        <dbReference type="ChEBI" id="CHEBI:15377"/>
        <dbReference type="ChEBI" id="CHEBI:15378"/>
        <dbReference type="ChEBI" id="CHEBI:33019"/>
        <dbReference type="ChEBI" id="CHEBI:37568"/>
        <dbReference type="ChEBI" id="CHEBI:63528"/>
        <dbReference type="EC" id="3.6.1.9"/>
    </reaction>
</comment>
<evidence type="ECO:0000256" key="3">
    <source>
        <dbReference type="ARBA" id="ARBA00023080"/>
    </source>
</evidence>
<feature type="site" description="Important for substrate specificity" evidence="4">
    <location>
        <position position="15"/>
    </location>
</feature>
<name>A0A084UDQ6_9HYPH</name>
<proteinExistence type="inferred from homology"/>
<dbReference type="Proteomes" id="UP000053675">
    <property type="component" value="Unassembled WGS sequence"/>
</dbReference>
<dbReference type="RefSeq" id="WP_036482632.1">
    <property type="nucleotide sequence ID" value="NZ_JMQM01000001.1"/>
</dbReference>
<evidence type="ECO:0000256" key="4">
    <source>
        <dbReference type="HAMAP-Rule" id="MF_00528"/>
    </source>
</evidence>
<dbReference type="HAMAP" id="MF_00528">
    <property type="entry name" value="Maf"/>
    <property type="match status" value="1"/>
</dbReference>
<dbReference type="InterPro" id="IPR003697">
    <property type="entry name" value="Maf-like"/>
</dbReference>
<dbReference type="EC" id="3.6.1.9" evidence="4"/>
<comment type="caution">
    <text evidence="5">The sequence shown here is derived from an EMBL/GenBank/DDBJ whole genome shotgun (WGS) entry which is preliminary data.</text>
</comment>
<dbReference type="PANTHER" id="PTHR43213:SF5">
    <property type="entry name" value="BIFUNCTIONAL DTTP_UTP PYROPHOSPHATASE_METHYLTRANSFERASE PROTEIN-RELATED"/>
    <property type="match status" value="1"/>
</dbReference>
<dbReference type="CDD" id="cd00555">
    <property type="entry name" value="Maf"/>
    <property type="match status" value="1"/>
</dbReference>
<organism evidence="5 6">
    <name type="scientific">Nitratireductor basaltis</name>
    <dbReference type="NCBI Taxonomy" id="472175"/>
    <lineage>
        <taxon>Bacteria</taxon>
        <taxon>Pseudomonadati</taxon>
        <taxon>Pseudomonadota</taxon>
        <taxon>Alphaproteobacteria</taxon>
        <taxon>Hyphomicrobiales</taxon>
        <taxon>Phyllobacteriaceae</taxon>
        <taxon>Nitratireductor</taxon>
    </lineage>
</organism>
<comment type="cofactor">
    <cofactor evidence="1 4">
        <name>a divalent metal cation</name>
        <dbReference type="ChEBI" id="CHEBI:60240"/>
    </cofactor>
</comment>
<dbReference type="GO" id="GO:0036218">
    <property type="term" value="F:dTTP diphosphatase activity"/>
    <property type="evidence" value="ECO:0007669"/>
    <property type="project" value="RHEA"/>
</dbReference>
<dbReference type="GO" id="GO:0036221">
    <property type="term" value="F:UTP diphosphatase activity"/>
    <property type="evidence" value="ECO:0007669"/>
    <property type="project" value="RHEA"/>
</dbReference>
<accession>A0A084UDQ6</accession>
<dbReference type="SUPFAM" id="SSF52972">
    <property type="entry name" value="ITPase-like"/>
    <property type="match status" value="1"/>
</dbReference>
<dbReference type="EMBL" id="JMQM01000001">
    <property type="protein sequence ID" value="KFB11092.1"/>
    <property type="molecule type" value="Genomic_DNA"/>
</dbReference>
<keyword evidence="2 4" id="KW-0378">Hydrolase</keyword>
<comment type="subcellular location">
    <subcellularLocation>
        <location evidence="4">Cytoplasm</location>
    </subcellularLocation>
</comment>